<proteinExistence type="predicted"/>
<name>A0A0L6U8U9_9BASI</name>
<dbReference type="Proteomes" id="UP000037035">
    <property type="component" value="Unassembled WGS sequence"/>
</dbReference>
<dbReference type="OrthoDB" id="4847360at2759"/>
<accession>A0A0L6U8U9</accession>
<keyword evidence="2" id="KW-1185">Reference proteome</keyword>
<evidence type="ECO:0000313" key="2">
    <source>
        <dbReference type="Proteomes" id="UP000037035"/>
    </source>
</evidence>
<dbReference type="EMBL" id="LAVV01014186">
    <property type="protein sequence ID" value="KNZ44968.1"/>
    <property type="molecule type" value="Genomic_DNA"/>
</dbReference>
<sequence length="100" mass="11762">RASQWFEPYLDLLKNQSPSCLINNWDRFEQQFFTFFWDPNEVCNTEFELNSLSMKDNGRASTYITQASKLNHRPACSYWSTTQNASTIDQSNHQTQQLLS</sequence>
<evidence type="ECO:0000313" key="1">
    <source>
        <dbReference type="EMBL" id="KNZ44968.1"/>
    </source>
</evidence>
<comment type="caution">
    <text evidence="1">The sequence shown here is derived from an EMBL/GenBank/DDBJ whole genome shotgun (WGS) entry which is preliminary data.</text>
</comment>
<gene>
    <name evidence="1" type="ORF">VP01_8623g2</name>
</gene>
<feature type="non-terminal residue" evidence="1">
    <location>
        <position position="1"/>
    </location>
</feature>
<dbReference type="VEuPathDB" id="FungiDB:VP01_8623g2"/>
<evidence type="ECO:0008006" key="3">
    <source>
        <dbReference type="Google" id="ProtNLM"/>
    </source>
</evidence>
<reference evidence="1 2" key="1">
    <citation type="submission" date="2015-08" db="EMBL/GenBank/DDBJ databases">
        <title>Next Generation Sequencing and Analysis of the Genome of Puccinia sorghi L Schw, the Causal Agent of Maize Common Rust.</title>
        <authorList>
            <person name="Rochi L."/>
            <person name="Burguener G."/>
            <person name="Darino M."/>
            <person name="Turjanski A."/>
            <person name="Kreff E."/>
            <person name="Dieguez M.J."/>
            <person name="Sacco F."/>
        </authorList>
    </citation>
    <scope>NUCLEOTIDE SEQUENCE [LARGE SCALE GENOMIC DNA]</scope>
    <source>
        <strain evidence="1 2">RO10H11247</strain>
    </source>
</reference>
<organism evidence="1 2">
    <name type="scientific">Puccinia sorghi</name>
    <dbReference type="NCBI Taxonomy" id="27349"/>
    <lineage>
        <taxon>Eukaryota</taxon>
        <taxon>Fungi</taxon>
        <taxon>Dikarya</taxon>
        <taxon>Basidiomycota</taxon>
        <taxon>Pucciniomycotina</taxon>
        <taxon>Pucciniomycetes</taxon>
        <taxon>Pucciniales</taxon>
        <taxon>Pucciniaceae</taxon>
        <taxon>Puccinia</taxon>
    </lineage>
</organism>
<dbReference type="AlphaFoldDB" id="A0A0L6U8U9"/>
<protein>
    <recommendedName>
        <fullName evidence="3">Retrotransposon gag domain-containing protein</fullName>
    </recommendedName>
</protein>